<dbReference type="InterPro" id="IPR025582">
    <property type="entry name" value="YARHG_dom"/>
</dbReference>
<evidence type="ECO:0000259" key="2">
    <source>
        <dbReference type="SMART" id="SM01324"/>
    </source>
</evidence>
<dbReference type="SMART" id="SM01324">
    <property type="entry name" value="YARHG"/>
    <property type="match status" value="1"/>
</dbReference>
<protein>
    <submittedName>
        <fullName evidence="3">YARHG domain-containing protein</fullName>
    </submittedName>
</protein>
<evidence type="ECO:0000313" key="3">
    <source>
        <dbReference type="EMBL" id="NVL10673.1"/>
    </source>
</evidence>
<organism evidence="3">
    <name type="scientific">Bradyrhizobium quebecense</name>
    <dbReference type="NCBI Taxonomy" id="2748629"/>
    <lineage>
        <taxon>Bacteria</taxon>
        <taxon>Pseudomonadati</taxon>
        <taxon>Pseudomonadota</taxon>
        <taxon>Alphaproteobacteria</taxon>
        <taxon>Hyphomicrobiales</taxon>
        <taxon>Nitrobacteraceae</taxon>
        <taxon>Bradyrhizobium</taxon>
    </lineage>
</organism>
<evidence type="ECO:0000256" key="1">
    <source>
        <dbReference type="SAM" id="MobiDB-lite"/>
    </source>
</evidence>
<feature type="region of interest" description="Disordered" evidence="1">
    <location>
        <begin position="197"/>
        <end position="219"/>
    </location>
</feature>
<dbReference type="Pfam" id="PF13308">
    <property type="entry name" value="YARHG"/>
    <property type="match status" value="1"/>
</dbReference>
<dbReference type="InterPro" id="IPR038434">
    <property type="entry name" value="YARHG_sf"/>
</dbReference>
<dbReference type="RefSeq" id="WP_176533770.1">
    <property type="nucleotide sequence ID" value="NZ_CP088022.1"/>
</dbReference>
<dbReference type="EMBL" id="JABWSX010000001">
    <property type="protein sequence ID" value="NVL10673.1"/>
    <property type="molecule type" value="Genomic_DNA"/>
</dbReference>
<dbReference type="SUPFAM" id="SSF52200">
    <property type="entry name" value="Toll/Interleukin receptor TIR domain"/>
    <property type="match status" value="1"/>
</dbReference>
<name>A0A973WT82_9BRAD</name>
<dbReference type="GO" id="GO:0007165">
    <property type="term" value="P:signal transduction"/>
    <property type="evidence" value="ECO:0007669"/>
    <property type="project" value="InterPro"/>
</dbReference>
<accession>A0A973WT82</accession>
<feature type="domain" description="YARHG" evidence="2">
    <location>
        <begin position="228"/>
        <end position="308"/>
    </location>
</feature>
<dbReference type="Pfam" id="PF13676">
    <property type="entry name" value="TIR_2"/>
    <property type="match status" value="1"/>
</dbReference>
<dbReference type="InterPro" id="IPR000157">
    <property type="entry name" value="TIR_dom"/>
</dbReference>
<gene>
    <name evidence="3" type="ORF">HU230_34505</name>
</gene>
<dbReference type="AlphaFoldDB" id="A0A973WT82"/>
<dbReference type="Gene3D" id="3.40.50.10140">
    <property type="entry name" value="Toll/interleukin-1 receptor homology (TIR) domain"/>
    <property type="match status" value="1"/>
</dbReference>
<dbReference type="InterPro" id="IPR035897">
    <property type="entry name" value="Toll_tir_struct_dom_sf"/>
</dbReference>
<dbReference type="Gene3D" id="1.20.58.1690">
    <property type="match status" value="1"/>
</dbReference>
<sequence length="310" mass="34366">MSMIMVSYRRVDQDTAGRIADHLIEKYGEKSVFFDVNSIRTGANFVDRIAKAIVACDVVIAVIGPHWIGKTDDGKPARLEDPADSVRFEIETALKHNKTLLPLLVNGATMPEAAELPESLRFLHFCNAARVDSGQDFRVHMTRLIDTINEVLSEAGRSPLREVSPIKRYWKYGAGLAAAALALAVWTVGPAFEHTVAKSGGQDDQTTVGRATPPAVPASVTQRAKAHDGFLFPDSDRRFLSEADLKDMSAIELRIARNEIFARHGRFFKDQVLANYFSQFAWYQPAAVEVPLSNLETTNVDTIEAKEHEK</sequence>
<proteinExistence type="predicted"/>
<reference evidence="3" key="1">
    <citation type="submission" date="2020-06" db="EMBL/GenBank/DDBJ databases">
        <title>Whole Genome Sequence of Bradyrhizobium sp. Strain 66S1MB.</title>
        <authorList>
            <person name="Bromfield E."/>
            <person name="Cloutier S."/>
        </authorList>
    </citation>
    <scope>NUCLEOTIDE SEQUENCE</scope>
    <source>
        <strain evidence="3">66S1MB</strain>
    </source>
</reference>
<comment type="caution">
    <text evidence="3">The sequence shown here is derived from an EMBL/GenBank/DDBJ whole genome shotgun (WGS) entry which is preliminary data.</text>
</comment>